<evidence type="ECO:0000313" key="7">
    <source>
        <dbReference type="EMBL" id="KFD56183.1"/>
    </source>
</evidence>
<dbReference type="SMART" id="SM00369">
    <property type="entry name" value="LRR_TYP"/>
    <property type="match status" value="7"/>
</dbReference>
<dbReference type="Pfam" id="PF13855">
    <property type="entry name" value="LRR_8"/>
    <property type="match status" value="3"/>
</dbReference>
<evidence type="ECO:0000256" key="2">
    <source>
        <dbReference type="ARBA" id="ARBA00022729"/>
    </source>
</evidence>
<feature type="chain" id="PRO_5001795234" description="LRRCT domain-containing protein" evidence="5">
    <location>
        <begin position="27"/>
        <end position="475"/>
    </location>
</feature>
<proteinExistence type="predicted"/>
<keyword evidence="3" id="KW-0677">Repeat</keyword>
<keyword evidence="4" id="KW-0472">Membrane</keyword>
<evidence type="ECO:0000313" key="8">
    <source>
        <dbReference type="Proteomes" id="UP000030764"/>
    </source>
</evidence>
<sequence>MARSVDVAMHSLKTIVLLVGVTFCSAGDTAEPTAVCGSKGSLCTCEQANVLNCKNQQLDTANLRVHSEGFSVQQLNMQENMLTELKKGEVMPGYEQELTRLDFRRNFIHRIESGVFDHMINLHTLLLSHNKIKHLELGVFDNMDFGLTFLDLNHNLLENLDDAPFSSLTELKYLYLDENPLTSLSNVSFDGLGNLIELSIENARLSEISTNAFLSLKSLELLSLKNNLLEVVPQLKGMSNLNRIVLSGNPIVRISNHAFKWVPILENIQLRHMHQLVSIEDCAFCGLHQLQSLVISDSPKLKWIDPFAFGSNQYFNREIPLIDFSNNSLSRLNADLLPWKNVTVIRIDNNMWTCDCDLSWLKGYQSKLKEPVRCAAPEKLRNRTIDELRAVDFNCRSFIAFSHARMVTLVLLVCISSAAWIAAWYWCFNRKSMCLNWRNCICRPKIVAYAYRNLAMADDTDQLVSEDKMPSPQSV</sequence>
<evidence type="ECO:0000256" key="3">
    <source>
        <dbReference type="ARBA" id="ARBA00022737"/>
    </source>
</evidence>
<keyword evidence="8" id="KW-1185">Reference proteome</keyword>
<evidence type="ECO:0000259" key="6">
    <source>
        <dbReference type="SMART" id="SM00082"/>
    </source>
</evidence>
<feature type="transmembrane region" description="Helical" evidence="4">
    <location>
        <begin position="406"/>
        <end position="428"/>
    </location>
</feature>
<keyword evidence="2 5" id="KW-0732">Signal</keyword>
<protein>
    <recommendedName>
        <fullName evidence="6">LRRCT domain-containing protein</fullName>
    </recommendedName>
</protein>
<keyword evidence="4" id="KW-1133">Transmembrane helix</keyword>
<dbReference type="InterPro" id="IPR032675">
    <property type="entry name" value="LRR_dom_sf"/>
</dbReference>
<organism evidence="7 8">
    <name type="scientific">Trichuris suis</name>
    <name type="common">pig whipworm</name>
    <dbReference type="NCBI Taxonomy" id="68888"/>
    <lineage>
        <taxon>Eukaryota</taxon>
        <taxon>Metazoa</taxon>
        <taxon>Ecdysozoa</taxon>
        <taxon>Nematoda</taxon>
        <taxon>Enoplea</taxon>
        <taxon>Dorylaimia</taxon>
        <taxon>Trichinellida</taxon>
        <taxon>Trichuridae</taxon>
        <taxon>Trichuris</taxon>
    </lineage>
</organism>
<dbReference type="PROSITE" id="PS51450">
    <property type="entry name" value="LRR"/>
    <property type="match status" value="3"/>
</dbReference>
<dbReference type="InterPro" id="IPR003591">
    <property type="entry name" value="Leu-rich_rpt_typical-subtyp"/>
</dbReference>
<dbReference type="InterPro" id="IPR000483">
    <property type="entry name" value="Cys-rich_flank_reg_C"/>
</dbReference>
<dbReference type="SUPFAM" id="SSF52058">
    <property type="entry name" value="L domain-like"/>
    <property type="match status" value="1"/>
</dbReference>
<dbReference type="PANTHER" id="PTHR24369">
    <property type="entry name" value="ANTIGEN BSP, PUTATIVE-RELATED"/>
    <property type="match status" value="1"/>
</dbReference>
<feature type="signal peptide" evidence="5">
    <location>
        <begin position="1"/>
        <end position="26"/>
    </location>
</feature>
<reference evidence="7 8" key="1">
    <citation type="journal article" date="2014" name="Nat. Genet.">
        <title>Genome and transcriptome of the porcine whipworm Trichuris suis.</title>
        <authorList>
            <person name="Jex A.R."/>
            <person name="Nejsum P."/>
            <person name="Schwarz E.M."/>
            <person name="Hu L."/>
            <person name="Young N.D."/>
            <person name="Hall R.S."/>
            <person name="Korhonen P.K."/>
            <person name="Liao S."/>
            <person name="Thamsborg S."/>
            <person name="Xia J."/>
            <person name="Xu P."/>
            <person name="Wang S."/>
            <person name="Scheerlinck J.P."/>
            <person name="Hofmann A."/>
            <person name="Sternberg P.W."/>
            <person name="Wang J."/>
            <person name="Gasser R.B."/>
        </authorList>
    </citation>
    <scope>NUCLEOTIDE SEQUENCE [LARGE SCALE GENOMIC DNA]</scope>
    <source>
        <strain evidence="7">DCEP-RM93M</strain>
    </source>
</reference>
<evidence type="ECO:0000256" key="1">
    <source>
        <dbReference type="ARBA" id="ARBA00022614"/>
    </source>
</evidence>
<dbReference type="GO" id="GO:0005886">
    <property type="term" value="C:plasma membrane"/>
    <property type="evidence" value="ECO:0007669"/>
    <property type="project" value="TreeGrafter"/>
</dbReference>
<feature type="domain" description="LRRCT" evidence="6">
    <location>
        <begin position="350"/>
        <end position="396"/>
    </location>
</feature>
<evidence type="ECO:0000256" key="4">
    <source>
        <dbReference type="SAM" id="Phobius"/>
    </source>
</evidence>
<gene>
    <name evidence="7" type="ORF">M513_02961</name>
</gene>
<keyword evidence="4" id="KW-0812">Transmembrane</keyword>
<dbReference type="InterPro" id="IPR050541">
    <property type="entry name" value="LRR_TM_domain-containing"/>
</dbReference>
<dbReference type="AlphaFoldDB" id="A0A085MG37"/>
<keyword evidence="1" id="KW-0433">Leucine-rich repeat</keyword>
<dbReference type="Proteomes" id="UP000030764">
    <property type="component" value="Unassembled WGS sequence"/>
</dbReference>
<accession>A0A085MG37</accession>
<dbReference type="EMBL" id="KL363195">
    <property type="protein sequence ID" value="KFD56183.1"/>
    <property type="molecule type" value="Genomic_DNA"/>
</dbReference>
<dbReference type="Gene3D" id="3.80.10.10">
    <property type="entry name" value="Ribonuclease Inhibitor"/>
    <property type="match status" value="3"/>
</dbReference>
<dbReference type="InterPro" id="IPR001611">
    <property type="entry name" value="Leu-rich_rpt"/>
</dbReference>
<dbReference type="SMART" id="SM00082">
    <property type="entry name" value="LRRCT"/>
    <property type="match status" value="1"/>
</dbReference>
<name>A0A085MG37_9BILA</name>
<evidence type="ECO:0000256" key="5">
    <source>
        <dbReference type="SAM" id="SignalP"/>
    </source>
</evidence>
<dbReference type="PANTHER" id="PTHR24369:SF210">
    <property type="entry name" value="CHAOPTIN-RELATED"/>
    <property type="match status" value="1"/>
</dbReference>